<accession>A0A9P5XT87</accession>
<dbReference type="AlphaFoldDB" id="A0A9P5XT87"/>
<evidence type="ECO:0000313" key="3">
    <source>
        <dbReference type="Proteomes" id="UP000807353"/>
    </source>
</evidence>
<evidence type="ECO:0000313" key="2">
    <source>
        <dbReference type="EMBL" id="KAF9456589.1"/>
    </source>
</evidence>
<dbReference type="Proteomes" id="UP000807353">
    <property type="component" value="Unassembled WGS sequence"/>
</dbReference>
<feature type="region of interest" description="Disordered" evidence="1">
    <location>
        <begin position="307"/>
        <end position="359"/>
    </location>
</feature>
<feature type="region of interest" description="Disordered" evidence="1">
    <location>
        <begin position="469"/>
        <end position="491"/>
    </location>
</feature>
<name>A0A9P5XT87_9AGAR</name>
<dbReference type="EMBL" id="MU150415">
    <property type="protein sequence ID" value="KAF9456589.1"/>
    <property type="molecule type" value="Genomic_DNA"/>
</dbReference>
<organism evidence="2 3">
    <name type="scientific">Collybia nuda</name>
    <dbReference type="NCBI Taxonomy" id="64659"/>
    <lineage>
        <taxon>Eukaryota</taxon>
        <taxon>Fungi</taxon>
        <taxon>Dikarya</taxon>
        <taxon>Basidiomycota</taxon>
        <taxon>Agaricomycotina</taxon>
        <taxon>Agaricomycetes</taxon>
        <taxon>Agaricomycetidae</taxon>
        <taxon>Agaricales</taxon>
        <taxon>Tricholomatineae</taxon>
        <taxon>Clitocybaceae</taxon>
        <taxon>Collybia</taxon>
    </lineage>
</organism>
<feature type="compositionally biased region" description="Polar residues" evidence="1">
    <location>
        <begin position="307"/>
        <end position="316"/>
    </location>
</feature>
<feature type="compositionally biased region" description="Basic residues" evidence="1">
    <location>
        <begin position="402"/>
        <end position="412"/>
    </location>
</feature>
<reference evidence="2" key="1">
    <citation type="submission" date="2020-11" db="EMBL/GenBank/DDBJ databases">
        <authorList>
            <consortium name="DOE Joint Genome Institute"/>
            <person name="Ahrendt S."/>
            <person name="Riley R."/>
            <person name="Andreopoulos W."/>
            <person name="Labutti K."/>
            <person name="Pangilinan J."/>
            <person name="Ruiz-Duenas F.J."/>
            <person name="Barrasa J.M."/>
            <person name="Sanchez-Garcia M."/>
            <person name="Camarero S."/>
            <person name="Miyauchi S."/>
            <person name="Serrano A."/>
            <person name="Linde D."/>
            <person name="Babiker R."/>
            <person name="Drula E."/>
            <person name="Ayuso-Fernandez I."/>
            <person name="Pacheco R."/>
            <person name="Padilla G."/>
            <person name="Ferreira P."/>
            <person name="Barriuso J."/>
            <person name="Kellner H."/>
            <person name="Castanera R."/>
            <person name="Alfaro M."/>
            <person name="Ramirez L."/>
            <person name="Pisabarro A.G."/>
            <person name="Kuo A."/>
            <person name="Tritt A."/>
            <person name="Lipzen A."/>
            <person name="He G."/>
            <person name="Yan M."/>
            <person name="Ng V."/>
            <person name="Cullen D."/>
            <person name="Martin F."/>
            <person name="Rosso M.-N."/>
            <person name="Henrissat B."/>
            <person name="Hibbett D."/>
            <person name="Martinez A.T."/>
            <person name="Grigoriev I.V."/>
        </authorList>
    </citation>
    <scope>NUCLEOTIDE SEQUENCE</scope>
    <source>
        <strain evidence="2">CBS 247.69</strain>
    </source>
</reference>
<feature type="compositionally biased region" description="Polar residues" evidence="1">
    <location>
        <begin position="324"/>
        <end position="336"/>
    </location>
</feature>
<feature type="compositionally biased region" description="Low complexity" evidence="1">
    <location>
        <begin position="337"/>
        <end position="353"/>
    </location>
</feature>
<gene>
    <name evidence="2" type="ORF">BDZ94DRAFT_1315014</name>
</gene>
<sequence length="553" mass="61708">MAPAQWATPEQNEFLVTNCNAFIEAQKTKTVYKFWVTVHRDWFERWPEPGTERLNVPGITEEEKIELGKRIDERKKKIKRWFNNHGNKTRKAKSVVLHINGKARRRPQLVEFYSQKVYETKIKQKVDEEMVEKGFEPRKRLSVVRRVTQAVFDEEPEDIKKAILAEFDAIVPPAAKKREENEVDITTKTMADTIQSLPTILDQVFEELSLRTGWTFSVISGGPDPINGGRIATLAYHRGKNGLGMSFGKAHPTFEDTILLPFAHFLKGVYPSSLCASRALEDWKKDSNVLLLLQGEENGSGLYQIGESRSQEQSMESGEEPLPTSHSSASPSLNDKSSPTSPSASHSPSRNPSPDVPADVQDAMVLPAAPDTSQALDGDTNFLPPDFVLPSGFVWPAPVKSAQRKKKSKSTKKATIQDKRALSTGRKPKAATAEKAADTVMEPTEPFSEERVAPDTVLEPTEPFPEERVAPSAVQPPMPENTPTNPALSGINERRPHRVVAPIQMVDANLAPLGVERRRIRKPVASKEVVSIVDKRRALEALANDKRKRKRVT</sequence>
<keyword evidence="3" id="KW-1185">Reference proteome</keyword>
<comment type="caution">
    <text evidence="2">The sequence shown here is derived from an EMBL/GenBank/DDBJ whole genome shotgun (WGS) entry which is preliminary data.</text>
</comment>
<protein>
    <submittedName>
        <fullName evidence="2">Uncharacterized protein</fullName>
    </submittedName>
</protein>
<proteinExistence type="predicted"/>
<evidence type="ECO:0000256" key="1">
    <source>
        <dbReference type="SAM" id="MobiDB-lite"/>
    </source>
</evidence>
<feature type="region of interest" description="Disordered" evidence="1">
    <location>
        <begin position="399"/>
        <end position="454"/>
    </location>
</feature>
<dbReference type="OrthoDB" id="3066501at2759"/>